<evidence type="ECO:0000256" key="1">
    <source>
        <dbReference type="ARBA" id="ARBA00022598"/>
    </source>
</evidence>
<organism evidence="7 8">
    <name type="scientific">Streptomyces lunalinharesii</name>
    <dbReference type="NCBI Taxonomy" id="333384"/>
    <lineage>
        <taxon>Bacteria</taxon>
        <taxon>Bacillati</taxon>
        <taxon>Actinomycetota</taxon>
        <taxon>Actinomycetes</taxon>
        <taxon>Kitasatosporales</taxon>
        <taxon>Streptomycetaceae</taxon>
        <taxon>Streptomyces</taxon>
    </lineage>
</organism>
<dbReference type="Gene3D" id="3.40.50.20">
    <property type="match status" value="1"/>
</dbReference>
<dbReference type="InterPro" id="IPR040570">
    <property type="entry name" value="LAL_C2"/>
</dbReference>
<dbReference type="PANTHER" id="PTHR43585:SF2">
    <property type="entry name" value="ATP-GRASP ENZYME FSQD"/>
    <property type="match status" value="1"/>
</dbReference>
<keyword evidence="3" id="KW-0658">Purine biosynthesis</keyword>
<sequence>MTIRNVLLVNSNCRIAARLLQDRPDVRLTAVTIEKYRHFYDDGTDVEIVDSVADLTQVRLAALRIRERNPFEYVVSPSEWSVQAGGYIRSYFGLPGTGYEVANAFSNKFVMKQKLAAAGLPVAAFRRLSRLEEAAETSTELGWPLVVKRACGGGSGYVVVVRDAEHLRALGMAESTEALRVAPFPLMAEEKVDIDAEFHCDGVVVDAKVRFAPVSRYFKPVLDSVGGVIGSATLSEAHPDAQAVAALHEQAVTTLGLQDGVTHLEVFKTGSGYLIGEIACRPGGGGIVAQIRHQYGVDLWDAFLAAQLGEPVAADCEPRTDHMIQYMLPRPVGTVTSVTRAEELLAAEGVIHAEVKTKIGDTLTGPLDSSIYAGFVLMRATDEAQITRRITYIDNLFHIHTSTNDSTQPTGNR</sequence>
<keyword evidence="1" id="KW-0436">Ligase</keyword>
<dbReference type="Gene3D" id="3.30.1490.20">
    <property type="entry name" value="ATP-grasp fold, A domain"/>
    <property type="match status" value="1"/>
</dbReference>
<gene>
    <name evidence="7" type="ORF">GCM10009864_72480</name>
</gene>
<dbReference type="SUPFAM" id="SSF56059">
    <property type="entry name" value="Glutathione synthetase ATP-binding domain-like"/>
    <property type="match status" value="1"/>
</dbReference>
<evidence type="ECO:0000256" key="5">
    <source>
        <dbReference type="PROSITE-ProRule" id="PRU00409"/>
    </source>
</evidence>
<dbReference type="InterPro" id="IPR052032">
    <property type="entry name" value="ATP-dep_AA_Ligase"/>
</dbReference>
<dbReference type="PROSITE" id="PS50975">
    <property type="entry name" value="ATP_GRASP"/>
    <property type="match status" value="1"/>
</dbReference>
<keyword evidence="4 5" id="KW-0067">ATP-binding</keyword>
<dbReference type="InterPro" id="IPR013815">
    <property type="entry name" value="ATP_grasp_subdomain_1"/>
</dbReference>
<evidence type="ECO:0000256" key="3">
    <source>
        <dbReference type="ARBA" id="ARBA00022755"/>
    </source>
</evidence>
<accession>A0ABP6FC56</accession>
<keyword evidence="8" id="KW-1185">Reference proteome</keyword>
<dbReference type="InterPro" id="IPR011761">
    <property type="entry name" value="ATP-grasp"/>
</dbReference>
<proteinExistence type="predicted"/>
<dbReference type="PANTHER" id="PTHR43585">
    <property type="entry name" value="FUMIPYRROLE BIOSYNTHESIS PROTEIN C"/>
    <property type="match status" value="1"/>
</dbReference>
<keyword evidence="2 5" id="KW-0547">Nucleotide-binding</keyword>
<protein>
    <recommendedName>
        <fullName evidence="6">ATP-grasp domain-containing protein</fullName>
    </recommendedName>
</protein>
<dbReference type="EMBL" id="BAAARK010000043">
    <property type="protein sequence ID" value="GAA2688117.1"/>
    <property type="molecule type" value="Genomic_DNA"/>
</dbReference>
<name>A0ABP6FC56_9ACTN</name>
<dbReference type="Gene3D" id="3.30.470.20">
    <property type="entry name" value="ATP-grasp fold, B domain"/>
    <property type="match status" value="1"/>
</dbReference>
<dbReference type="InterPro" id="IPR003135">
    <property type="entry name" value="ATP-grasp_carboxylate-amine"/>
</dbReference>
<comment type="caution">
    <text evidence="7">The sequence shown here is derived from an EMBL/GenBank/DDBJ whole genome shotgun (WGS) entry which is preliminary data.</text>
</comment>
<reference evidence="8" key="1">
    <citation type="journal article" date="2019" name="Int. J. Syst. Evol. Microbiol.">
        <title>The Global Catalogue of Microorganisms (GCM) 10K type strain sequencing project: providing services to taxonomists for standard genome sequencing and annotation.</title>
        <authorList>
            <consortium name="The Broad Institute Genomics Platform"/>
            <consortium name="The Broad Institute Genome Sequencing Center for Infectious Disease"/>
            <person name="Wu L."/>
            <person name="Ma J."/>
        </authorList>
    </citation>
    <scope>NUCLEOTIDE SEQUENCE [LARGE SCALE GENOMIC DNA]</scope>
    <source>
        <strain evidence="8">JCM 16374</strain>
    </source>
</reference>
<feature type="domain" description="ATP-grasp" evidence="6">
    <location>
        <begin position="112"/>
        <end position="308"/>
    </location>
</feature>
<evidence type="ECO:0000313" key="8">
    <source>
        <dbReference type="Proteomes" id="UP001500994"/>
    </source>
</evidence>
<evidence type="ECO:0000256" key="4">
    <source>
        <dbReference type="ARBA" id="ARBA00022840"/>
    </source>
</evidence>
<dbReference type="Pfam" id="PF18603">
    <property type="entry name" value="LAL_C2"/>
    <property type="match status" value="1"/>
</dbReference>
<dbReference type="Pfam" id="PF02222">
    <property type="entry name" value="ATP-grasp"/>
    <property type="match status" value="1"/>
</dbReference>
<evidence type="ECO:0000256" key="2">
    <source>
        <dbReference type="ARBA" id="ARBA00022741"/>
    </source>
</evidence>
<dbReference type="Proteomes" id="UP001500994">
    <property type="component" value="Unassembled WGS sequence"/>
</dbReference>
<evidence type="ECO:0000313" key="7">
    <source>
        <dbReference type="EMBL" id="GAA2688117.1"/>
    </source>
</evidence>
<evidence type="ECO:0000259" key="6">
    <source>
        <dbReference type="PROSITE" id="PS50975"/>
    </source>
</evidence>